<keyword evidence="2" id="KW-1185">Reference proteome</keyword>
<name>A0A8H3EZR3_9LECA</name>
<comment type="caution">
    <text evidence="1">The sequence shown here is derived from an EMBL/GenBank/DDBJ whole genome shotgun (WGS) entry which is preliminary data.</text>
</comment>
<sequence>MPVKSKDIVSKLLDDEVAIDLIRGKASLSAEDFNEQLGLLQKLVEPFLDPIQKHFIPRDFTIIWILTFRVLIHAIPIVDIDHIRQKSSLKVPTSREWRTVINPLPSHYESSASAKGIAELLIKATALYGENITKQEALEAELRHPQLPRAR</sequence>
<evidence type="ECO:0000313" key="2">
    <source>
        <dbReference type="Proteomes" id="UP000664169"/>
    </source>
</evidence>
<dbReference type="Proteomes" id="UP000664169">
    <property type="component" value="Unassembled WGS sequence"/>
</dbReference>
<reference evidence="1" key="1">
    <citation type="submission" date="2021-03" db="EMBL/GenBank/DDBJ databases">
        <authorList>
            <person name="Tagirdzhanova G."/>
        </authorList>
    </citation>
    <scope>NUCLEOTIDE SEQUENCE</scope>
</reference>
<evidence type="ECO:0000313" key="1">
    <source>
        <dbReference type="EMBL" id="CAF9913277.1"/>
    </source>
</evidence>
<dbReference type="EMBL" id="CAJPDQ010000008">
    <property type="protein sequence ID" value="CAF9913277.1"/>
    <property type="molecule type" value="Genomic_DNA"/>
</dbReference>
<protein>
    <submittedName>
        <fullName evidence="1">Uncharacterized protein</fullName>
    </submittedName>
</protein>
<gene>
    <name evidence="1" type="ORF">GOMPHAMPRED_007843</name>
</gene>
<proteinExistence type="predicted"/>
<dbReference type="AlphaFoldDB" id="A0A8H3EZR3"/>
<accession>A0A8H3EZR3</accession>
<organism evidence="1 2">
    <name type="scientific">Gomphillus americanus</name>
    <dbReference type="NCBI Taxonomy" id="1940652"/>
    <lineage>
        <taxon>Eukaryota</taxon>
        <taxon>Fungi</taxon>
        <taxon>Dikarya</taxon>
        <taxon>Ascomycota</taxon>
        <taxon>Pezizomycotina</taxon>
        <taxon>Lecanoromycetes</taxon>
        <taxon>OSLEUM clade</taxon>
        <taxon>Ostropomycetidae</taxon>
        <taxon>Ostropales</taxon>
        <taxon>Graphidaceae</taxon>
        <taxon>Gomphilloideae</taxon>
        <taxon>Gomphillus</taxon>
    </lineage>
</organism>